<gene>
    <name evidence="1" type="ORF">HOLleu_14857</name>
</gene>
<dbReference type="EMBL" id="JAIZAY010000006">
    <property type="protein sequence ID" value="KAJ8040537.1"/>
    <property type="molecule type" value="Genomic_DNA"/>
</dbReference>
<reference evidence="1" key="1">
    <citation type="submission" date="2021-10" db="EMBL/GenBank/DDBJ databases">
        <title>Tropical sea cucumber genome reveals ecological adaptation and Cuvierian tubules defense mechanism.</title>
        <authorList>
            <person name="Chen T."/>
        </authorList>
    </citation>
    <scope>NUCLEOTIDE SEQUENCE</scope>
    <source>
        <strain evidence="1">Nanhai2018</strain>
        <tissue evidence="1">Muscle</tissue>
    </source>
</reference>
<dbReference type="InterPro" id="IPR019322">
    <property type="entry name" value="TIMM29"/>
</dbReference>
<dbReference type="AlphaFoldDB" id="A0A9Q1C8Y4"/>
<dbReference type="GO" id="GO:0045039">
    <property type="term" value="P:protein insertion into mitochondrial inner membrane"/>
    <property type="evidence" value="ECO:0007669"/>
    <property type="project" value="TreeGrafter"/>
</dbReference>
<dbReference type="GO" id="GO:0042721">
    <property type="term" value="C:TIM22 mitochondrial import inner membrane insertion complex"/>
    <property type="evidence" value="ECO:0007669"/>
    <property type="project" value="InterPro"/>
</dbReference>
<dbReference type="OrthoDB" id="5970620at2759"/>
<dbReference type="Proteomes" id="UP001152320">
    <property type="component" value="Chromosome 6"/>
</dbReference>
<protein>
    <submittedName>
        <fullName evidence="1">Mitochondrial import inner membrane translocase subunit Tim29</fullName>
    </submittedName>
</protein>
<comment type="caution">
    <text evidence="1">The sequence shown here is derived from an EMBL/GenBank/DDBJ whole genome shotgun (WGS) entry which is preliminary data.</text>
</comment>
<dbReference type="PANTHER" id="PTHR21435">
    <property type="entry name" value="MITOCHONDRIAL IMPORT INNER MEMBRANE TRANSLOCASE SUBUNIT TIM29"/>
    <property type="match status" value="1"/>
</dbReference>
<name>A0A9Q1C8Y4_HOLLE</name>
<sequence length="193" mass="22489">MGHCYQLLFCTAIVARGRNRSLLFVSIELYFIADGQYVMQILRDYKSSTLDIFTDARDRPIKAAIYITGISVVGYCWSKNPDEKLFDEALLNASNDLLQVSDLVRNPDSNSHLQDLLEMRNKGFIRRMNLGVCSLMWRDNFGTDVSLFDSSCKHLKVTWKEFPNRILDVGFHGRWLYLEKAMQDYDVNYKEFE</sequence>
<evidence type="ECO:0000313" key="1">
    <source>
        <dbReference type="EMBL" id="KAJ8040537.1"/>
    </source>
</evidence>
<keyword evidence="2" id="KW-1185">Reference proteome</keyword>
<accession>A0A9Q1C8Y4</accession>
<dbReference type="Pfam" id="PF10171">
    <property type="entry name" value="Tim29"/>
    <property type="match status" value="1"/>
</dbReference>
<evidence type="ECO:0000313" key="2">
    <source>
        <dbReference type="Proteomes" id="UP001152320"/>
    </source>
</evidence>
<proteinExistence type="predicted"/>
<organism evidence="1 2">
    <name type="scientific">Holothuria leucospilota</name>
    <name type="common">Black long sea cucumber</name>
    <name type="synonym">Mertensiothuria leucospilota</name>
    <dbReference type="NCBI Taxonomy" id="206669"/>
    <lineage>
        <taxon>Eukaryota</taxon>
        <taxon>Metazoa</taxon>
        <taxon>Echinodermata</taxon>
        <taxon>Eleutherozoa</taxon>
        <taxon>Echinozoa</taxon>
        <taxon>Holothuroidea</taxon>
        <taxon>Aspidochirotacea</taxon>
        <taxon>Aspidochirotida</taxon>
        <taxon>Holothuriidae</taxon>
        <taxon>Holothuria</taxon>
    </lineage>
</organism>
<dbReference type="PANTHER" id="PTHR21435:SF1">
    <property type="entry name" value="MITOCHONDRIAL IMPORT INNER MEMBRANE TRANSLOCASE SUBUNIT TIM29"/>
    <property type="match status" value="1"/>
</dbReference>